<sequence length="101" mass="11903">MVKPRQREYPTLKSSLNIVRETALVAISCFFWIYCFVVLLVYFGTIFNFHDESINTIRVALNIENTEILNIFESMGIFVLIIFVFFTISLLIQKWQRGRDS</sequence>
<keyword evidence="4" id="KW-1003">Cell membrane</keyword>
<dbReference type="RefSeq" id="WP_047531028.1">
    <property type="nucleotide sequence ID" value="NZ_CBCSFW010000004.1"/>
</dbReference>
<evidence type="ECO:0000313" key="12">
    <source>
        <dbReference type="EMBL" id="CDR28502.1"/>
    </source>
</evidence>
<evidence type="ECO:0000313" key="14">
    <source>
        <dbReference type="EMBL" id="PNZ50887.1"/>
    </source>
</evidence>
<dbReference type="EMBL" id="JADAMT010000003">
    <property type="protein sequence ID" value="MBE2128095.1"/>
    <property type="molecule type" value="Genomic_DNA"/>
</dbReference>
<evidence type="ECO:0000313" key="17">
    <source>
        <dbReference type="Proteomes" id="UP000596960"/>
    </source>
</evidence>
<evidence type="ECO:0000313" key="13">
    <source>
        <dbReference type="EMBL" id="MBE2128095.1"/>
    </source>
</evidence>
<keyword evidence="17" id="KW-1185">Reference proteome</keyword>
<protein>
    <recommendedName>
        <fullName evidence="3">Poly-beta-1,6-N-acetyl-D-glucosamine synthesis protein IcaD</fullName>
    </recommendedName>
    <alternativeName>
        <fullName evidence="9">Biofilm polysaccharide intercellular adhesin synthesis protein IcaD</fullName>
    </alternativeName>
    <alternativeName>
        <fullName evidence="10">Intercellular adhesion protein D</fullName>
    </alternativeName>
</protein>
<evidence type="ECO:0000256" key="6">
    <source>
        <dbReference type="ARBA" id="ARBA00022989"/>
    </source>
</evidence>
<dbReference type="AlphaFoldDB" id="A0A2K4ALJ5"/>
<evidence type="ECO:0000256" key="4">
    <source>
        <dbReference type="ARBA" id="ARBA00022475"/>
    </source>
</evidence>
<evidence type="ECO:0000256" key="7">
    <source>
        <dbReference type="ARBA" id="ARBA00023136"/>
    </source>
</evidence>
<reference evidence="14 16" key="2">
    <citation type="submission" date="2017-08" db="EMBL/GenBank/DDBJ databases">
        <title>Draft genome sequences of 64 type strains of genus Staph aureus.</title>
        <authorList>
            <person name="Cole K."/>
            <person name="Golubchik T."/>
            <person name="Russell J."/>
            <person name="Foster D."/>
            <person name="Llewelyn M."/>
            <person name="Wilson D."/>
            <person name="Crook D."/>
            <person name="Paul J."/>
        </authorList>
    </citation>
    <scope>NUCLEOTIDE SEQUENCE [LARGE SCALE GENOMIC DNA]</scope>
    <source>
        <strain evidence="14 16">DSM 28300</strain>
    </source>
</reference>
<accession>A0A2K4ALJ5</accession>
<keyword evidence="5 11" id="KW-0812">Transmembrane</keyword>
<dbReference type="GeneID" id="98346983"/>
<dbReference type="NCBIfam" id="TIGR03932">
    <property type="entry name" value="PIA_icaD"/>
    <property type="match status" value="1"/>
</dbReference>
<evidence type="ECO:0000313" key="15">
    <source>
        <dbReference type="Proteomes" id="UP000044616"/>
    </source>
</evidence>
<reference evidence="12 15" key="1">
    <citation type="submission" date="2014-05" db="EMBL/GenBank/DDBJ databases">
        <authorList>
            <person name="Aslett A.Martin."/>
            <person name="De Silva Nishadi"/>
        </authorList>
    </citation>
    <scope>NUCLEOTIDE SEQUENCE [LARGE SCALE GENOMIC DNA]</scope>
</reference>
<dbReference type="Proteomes" id="UP000044616">
    <property type="component" value="Unassembled WGS sequence"/>
</dbReference>
<organism evidence="14 16">
    <name type="scientific">Staphylococcus schweitzeri</name>
    <dbReference type="NCBI Taxonomy" id="1654388"/>
    <lineage>
        <taxon>Bacteria</taxon>
        <taxon>Bacillati</taxon>
        <taxon>Bacillota</taxon>
        <taxon>Bacilli</taxon>
        <taxon>Bacillales</taxon>
        <taxon>Staphylococcaceae</taxon>
        <taxon>Staphylococcus</taxon>
    </lineage>
</organism>
<dbReference type="EMBL" id="CCEH01000013">
    <property type="protein sequence ID" value="CDR28502.1"/>
    <property type="molecule type" value="Genomic_DNA"/>
</dbReference>
<dbReference type="GO" id="GO:0005886">
    <property type="term" value="C:plasma membrane"/>
    <property type="evidence" value="ECO:0007669"/>
    <property type="project" value="UniProtKB-SubCell"/>
</dbReference>
<dbReference type="EMBL" id="PPQS01000011">
    <property type="protein sequence ID" value="PNZ50887.1"/>
    <property type="molecule type" value="Genomic_DNA"/>
</dbReference>
<keyword evidence="6 11" id="KW-1133">Transmembrane helix</keyword>
<feature type="transmembrane region" description="Helical" evidence="11">
    <location>
        <begin position="71"/>
        <end position="92"/>
    </location>
</feature>
<reference evidence="13 17" key="3">
    <citation type="submission" date="2020-10" db="EMBL/GenBank/DDBJ databases">
        <title>Phenotypic and genomic profiling of Staphylococcus argenteus in Canada and the United States and recommendations for clinical result reporting.</title>
        <authorList>
            <person name="Eshaghi A."/>
            <person name="Bommersbach C."/>
            <person name="Zitterman S."/>
            <person name="Burnham C.-A.D."/>
            <person name="Patel R."/>
            <person name="Schuetz A.N."/>
            <person name="Patel S.N."/>
            <person name="Kus J.V."/>
        </authorList>
    </citation>
    <scope>NUCLEOTIDE SEQUENCE [LARGE SCALE GENOMIC DNA]</scope>
    <source>
        <strain evidence="13 17">DSM 28300</strain>
    </source>
</reference>
<name>A0A2K4ALJ5_9STAP</name>
<evidence type="ECO:0000256" key="3">
    <source>
        <dbReference type="ARBA" id="ARBA00014524"/>
    </source>
</evidence>
<feature type="transmembrane region" description="Helical" evidence="11">
    <location>
        <begin position="21"/>
        <end position="43"/>
    </location>
</feature>
<evidence type="ECO:0000256" key="9">
    <source>
        <dbReference type="ARBA" id="ARBA00030130"/>
    </source>
</evidence>
<evidence type="ECO:0000256" key="8">
    <source>
        <dbReference type="ARBA" id="ARBA00025422"/>
    </source>
</evidence>
<dbReference type="InterPro" id="IPR020510">
    <property type="entry name" value="IcaD"/>
</dbReference>
<evidence type="ECO:0000256" key="5">
    <source>
        <dbReference type="ARBA" id="ARBA00022692"/>
    </source>
</evidence>
<comment type="subcellular location">
    <subcellularLocation>
        <location evidence="1">Cell membrane</location>
        <topology evidence="1">Multi-pass membrane protein</topology>
    </subcellularLocation>
</comment>
<dbReference type="Proteomes" id="UP000236395">
    <property type="component" value="Unassembled WGS sequence"/>
</dbReference>
<evidence type="ECO:0000313" key="16">
    <source>
        <dbReference type="Proteomes" id="UP000236395"/>
    </source>
</evidence>
<evidence type="ECO:0000256" key="11">
    <source>
        <dbReference type="SAM" id="Phobius"/>
    </source>
</evidence>
<proteinExistence type="inferred from homology"/>
<comment type="similarity">
    <text evidence="2">Belongs to the IcaD family.</text>
</comment>
<evidence type="ECO:0000256" key="10">
    <source>
        <dbReference type="ARBA" id="ARBA00030190"/>
    </source>
</evidence>
<accession>A0A077VNG1</accession>
<dbReference type="Proteomes" id="UP000596960">
    <property type="component" value="Unassembled WGS sequence"/>
</dbReference>
<gene>
    <name evidence="14" type="primary">icaD</name>
    <name evidence="14" type="ORF">CD116_02385</name>
    <name evidence="12" type="ORF">ERS140147_01637</name>
    <name evidence="13" type="ORF">ILQ21_03285</name>
</gene>
<keyword evidence="7 11" id="KW-0472">Membrane</keyword>
<comment type="function">
    <text evidence="8">Necessary for the synthesis of poly-beta-1,6-N-acetyl-D-glucosamine (PNAG, also referred to as PIA), a biofilm adhesin polysaccharide. Is required for full IcaA N-acetylglucosaminyltransferase activity.</text>
</comment>
<evidence type="ECO:0000256" key="1">
    <source>
        <dbReference type="ARBA" id="ARBA00004651"/>
    </source>
</evidence>
<evidence type="ECO:0000256" key="2">
    <source>
        <dbReference type="ARBA" id="ARBA00006797"/>
    </source>
</evidence>